<organism evidence="2 3">
    <name type="scientific">Glycine soja</name>
    <name type="common">Wild soybean</name>
    <dbReference type="NCBI Taxonomy" id="3848"/>
    <lineage>
        <taxon>Eukaryota</taxon>
        <taxon>Viridiplantae</taxon>
        <taxon>Streptophyta</taxon>
        <taxon>Embryophyta</taxon>
        <taxon>Tracheophyta</taxon>
        <taxon>Spermatophyta</taxon>
        <taxon>Magnoliopsida</taxon>
        <taxon>eudicotyledons</taxon>
        <taxon>Gunneridae</taxon>
        <taxon>Pentapetalae</taxon>
        <taxon>rosids</taxon>
        <taxon>fabids</taxon>
        <taxon>Fabales</taxon>
        <taxon>Fabaceae</taxon>
        <taxon>Papilionoideae</taxon>
        <taxon>50 kb inversion clade</taxon>
        <taxon>NPAAA clade</taxon>
        <taxon>indigoferoid/millettioid clade</taxon>
        <taxon>Phaseoleae</taxon>
        <taxon>Glycine</taxon>
        <taxon>Glycine subgen. Soja</taxon>
    </lineage>
</organism>
<keyword evidence="3" id="KW-1185">Reference proteome</keyword>
<dbReference type="Proteomes" id="UP000289340">
    <property type="component" value="Chromosome 8"/>
</dbReference>
<proteinExistence type="predicted"/>
<sequence length="135" mass="15492">MEATSLLWKQDCHRASKIQNMGEAIVGSAIKLKWLQDNMSSLPSEPTQQQLEAHCRVYILWLIGGVLMQDKMENWVHLMYLIVLDDLDRVRRYSWGSACLATLYREMCRATNLDAKTMGDCASLLQYHALHCSKS</sequence>
<evidence type="ECO:0000313" key="2">
    <source>
        <dbReference type="EMBL" id="RZB99086.1"/>
    </source>
</evidence>
<evidence type="ECO:0000313" key="3">
    <source>
        <dbReference type="Proteomes" id="UP000289340"/>
    </source>
</evidence>
<dbReference type="AlphaFoldDB" id="A0A445JKT5"/>
<dbReference type="GO" id="GO:0010073">
    <property type="term" value="P:meristem maintenance"/>
    <property type="evidence" value="ECO:0007669"/>
    <property type="project" value="InterPro"/>
</dbReference>
<dbReference type="PANTHER" id="PTHR46033:SF8">
    <property type="entry name" value="PROTEIN MAINTENANCE OF MERISTEMS-LIKE"/>
    <property type="match status" value="1"/>
</dbReference>
<reference evidence="2 3" key="1">
    <citation type="submission" date="2018-09" db="EMBL/GenBank/DDBJ databases">
        <title>A high-quality reference genome of wild soybean provides a powerful tool to mine soybean genomes.</title>
        <authorList>
            <person name="Xie M."/>
            <person name="Chung C.Y.L."/>
            <person name="Li M.-W."/>
            <person name="Wong F.-L."/>
            <person name="Chan T.-F."/>
            <person name="Lam H.-M."/>
        </authorList>
    </citation>
    <scope>NUCLEOTIDE SEQUENCE [LARGE SCALE GENOMIC DNA]</scope>
    <source>
        <strain evidence="3">cv. W05</strain>
        <tissue evidence="2">Hypocotyl of etiolated seedlings</tissue>
    </source>
</reference>
<dbReference type="EMBL" id="QZWG01000008">
    <property type="protein sequence ID" value="RZB99086.1"/>
    <property type="molecule type" value="Genomic_DNA"/>
</dbReference>
<feature type="domain" description="Aminotransferase-like plant mobile" evidence="1">
    <location>
        <begin position="19"/>
        <end position="127"/>
    </location>
</feature>
<name>A0A445JKT5_GLYSO</name>
<dbReference type="PANTHER" id="PTHR46033">
    <property type="entry name" value="PROTEIN MAIN-LIKE 2"/>
    <property type="match status" value="1"/>
</dbReference>
<evidence type="ECO:0000259" key="1">
    <source>
        <dbReference type="Pfam" id="PF10536"/>
    </source>
</evidence>
<comment type="caution">
    <text evidence="2">The sequence shown here is derived from an EMBL/GenBank/DDBJ whole genome shotgun (WGS) entry which is preliminary data.</text>
</comment>
<dbReference type="InterPro" id="IPR044824">
    <property type="entry name" value="MAIN-like"/>
</dbReference>
<protein>
    <submittedName>
        <fullName evidence="2">Serine/threonine-protein phosphatase 7 long form-like</fullName>
    </submittedName>
</protein>
<gene>
    <name evidence="2" type="ORF">D0Y65_021805</name>
</gene>
<accession>A0A445JKT5</accession>
<dbReference type="Pfam" id="PF10536">
    <property type="entry name" value="PMD"/>
    <property type="match status" value="1"/>
</dbReference>
<dbReference type="InterPro" id="IPR019557">
    <property type="entry name" value="AminoTfrase-like_pln_mobile"/>
</dbReference>